<reference evidence="1" key="1">
    <citation type="journal article" date="2021" name="J Fungi (Basel)">
        <title>Virulence traits and population genomics of the black yeast Aureobasidium melanogenum.</title>
        <authorList>
            <person name="Cernosa A."/>
            <person name="Sun X."/>
            <person name="Gostincar C."/>
            <person name="Fang C."/>
            <person name="Gunde-Cimerman N."/>
            <person name="Song Z."/>
        </authorList>
    </citation>
    <scope>NUCLEOTIDE SEQUENCE</scope>
    <source>
        <strain evidence="1">EXF-8016</strain>
    </source>
</reference>
<proteinExistence type="predicted"/>
<sequence length="132" mass="15455">MLKWVAIPDGIDLWLSPLFYTLALIDQKTECNYCFNMQFGSIAVYVLQYRTSIVVVDQARQHRIRVFLLEEELVRPTLCNLVIILDFIINIDQKQAFIINIICRHHNERIVRRGNTDEMRALVALAFVPFCV</sequence>
<reference evidence="1" key="2">
    <citation type="submission" date="2021-08" db="EMBL/GenBank/DDBJ databases">
        <authorList>
            <person name="Gostincar C."/>
            <person name="Sun X."/>
            <person name="Song Z."/>
            <person name="Gunde-Cimerman N."/>
        </authorList>
    </citation>
    <scope>NUCLEOTIDE SEQUENCE</scope>
    <source>
        <strain evidence="1">EXF-8016</strain>
    </source>
</reference>
<accession>A0A9P8KD06</accession>
<feature type="non-terminal residue" evidence="1">
    <location>
        <position position="132"/>
    </location>
</feature>
<evidence type="ECO:0000313" key="2">
    <source>
        <dbReference type="Proteomes" id="UP000767238"/>
    </source>
</evidence>
<dbReference type="AlphaFoldDB" id="A0A9P8KD06"/>
<comment type="caution">
    <text evidence="1">The sequence shown here is derived from an EMBL/GenBank/DDBJ whole genome shotgun (WGS) entry which is preliminary data.</text>
</comment>
<evidence type="ECO:0000313" key="1">
    <source>
        <dbReference type="EMBL" id="KAH0237713.1"/>
    </source>
</evidence>
<protein>
    <submittedName>
        <fullName evidence="1">Uncharacterized protein</fullName>
    </submittedName>
</protein>
<dbReference type="EMBL" id="JAHFYH010000001">
    <property type="protein sequence ID" value="KAH0237713.1"/>
    <property type="molecule type" value="Genomic_DNA"/>
</dbReference>
<gene>
    <name evidence="1" type="ORF">KCV03_g315</name>
</gene>
<organism evidence="1 2">
    <name type="scientific">Aureobasidium melanogenum</name>
    <name type="common">Aureobasidium pullulans var. melanogenum</name>
    <dbReference type="NCBI Taxonomy" id="46634"/>
    <lineage>
        <taxon>Eukaryota</taxon>
        <taxon>Fungi</taxon>
        <taxon>Dikarya</taxon>
        <taxon>Ascomycota</taxon>
        <taxon>Pezizomycotina</taxon>
        <taxon>Dothideomycetes</taxon>
        <taxon>Dothideomycetidae</taxon>
        <taxon>Dothideales</taxon>
        <taxon>Saccotheciaceae</taxon>
        <taxon>Aureobasidium</taxon>
    </lineage>
</organism>
<name>A0A9P8KD06_AURME</name>
<dbReference type="Proteomes" id="UP000767238">
    <property type="component" value="Unassembled WGS sequence"/>
</dbReference>